<dbReference type="InterPro" id="IPR010982">
    <property type="entry name" value="Lambda_DNA-bd_dom_sf"/>
</dbReference>
<dbReference type="Proteomes" id="UP000248311">
    <property type="component" value="Unassembled WGS sequence"/>
</dbReference>
<reference evidence="2 3" key="1">
    <citation type="submission" date="2018-06" db="EMBL/GenBank/DDBJ databases">
        <title>Genomic Encyclopedia of Type Strains, Phase III (KMG-III): the genomes of soil and plant-associated and newly described type strains.</title>
        <authorList>
            <person name="Whitman W."/>
        </authorList>
    </citation>
    <scope>NUCLEOTIDE SEQUENCE [LARGE SCALE GENOMIC DNA]</scope>
    <source>
        <strain evidence="2 3">CECT 9025</strain>
    </source>
</reference>
<keyword evidence="3" id="KW-1185">Reference proteome</keyword>
<dbReference type="Gene3D" id="1.10.260.40">
    <property type="entry name" value="lambda repressor-like DNA-binding domains"/>
    <property type="match status" value="1"/>
</dbReference>
<dbReference type="Pfam" id="PF09856">
    <property type="entry name" value="ScfRs"/>
    <property type="match status" value="1"/>
</dbReference>
<name>A0A318SZC0_9RHOB</name>
<proteinExistence type="predicted"/>
<evidence type="ECO:0000313" key="3">
    <source>
        <dbReference type="Proteomes" id="UP000248311"/>
    </source>
</evidence>
<dbReference type="CDD" id="cd00093">
    <property type="entry name" value="HTH_XRE"/>
    <property type="match status" value="1"/>
</dbReference>
<gene>
    <name evidence="2" type="ORF">DFP88_101428</name>
</gene>
<dbReference type="AlphaFoldDB" id="A0A318SZC0"/>
<protein>
    <recommendedName>
        <fullName evidence="1">HTH cro/C1-type domain-containing protein</fullName>
    </recommendedName>
</protein>
<dbReference type="Pfam" id="PF01381">
    <property type="entry name" value="HTH_3"/>
    <property type="match status" value="1"/>
</dbReference>
<dbReference type="OrthoDB" id="7790108at2"/>
<evidence type="ECO:0000259" key="1">
    <source>
        <dbReference type="PROSITE" id="PS50943"/>
    </source>
</evidence>
<evidence type="ECO:0000313" key="2">
    <source>
        <dbReference type="EMBL" id="PYE85756.1"/>
    </source>
</evidence>
<dbReference type="RefSeq" id="WP_110812782.1">
    <property type="nucleotide sequence ID" value="NZ_QJTE01000001.1"/>
</dbReference>
<dbReference type="EMBL" id="QJTE01000001">
    <property type="protein sequence ID" value="PYE85756.1"/>
    <property type="molecule type" value="Genomic_DNA"/>
</dbReference>
<dbReference type="SMART" id="SM00530">
    <property type="entry name" value="HTH_XRE"/>
    <property type="match status" value="1"/>
</dbReference>
<dbReference type="GO" id="GO:0003677">
    <property type="term" value="F:DNA binding"/>
    <property type="evidence" value="ECO:0007669"/>
    <property type="project" value="InterPro"/>
</dbReference>
<organism evidence="2 3">
    <name type="scientific">Pseudoroseicyclus aestuarii</name>
    <dbReference type="NCBI Taxonomy" id="1795041"/>
    <lineage>
        <taxon>Bacteria</taxon>
        <taxon>Pseudomonadati</taxon>
        <taxon>Pseudomonadota</taxon>
        <taxon>Alphaproteobacteria</taxon>
        <taxon>Rhodobacterales</taxon>
        <taxon>Paracoccaceae</taxon>
        <taxon>Pseudoroseicyclus</taxon>
    </lineage>
</organism>
<dbReference type="InterPro" id="IPR018653">
    <property type="entry name" value="ScfR_C"/>
</dbReference>
<feature type="domain" description="HTH cro/C1-type" evidence="1">
    <location>
        <begin position="11"/>
        <end position="65"/>
    </location>
</feature>
<dbReference type="InterPro" id="IPR001387">
    <property type="entry name" value="Cro/C1-type_HTH"/>
</dbReference>
<dbReference type="PROSITE" id="PS50943">
    <property type="entry name" value="HTH_CROC1"/>
    <property type="match status" value="1"/>
</dbReference>
<sequence length="416" mass="43983">MEGSVLAGARIRDRRLDLGMRQADLAREAGISASYLNLIEHGRRRIGGRLLNEIARILGTDAARLAEGAGALTGALQAAAATAPEAGAEVRRADDFAGRFPGWAALVAAQAERLAQTQDRAEALAGRLAHDPGLARVLHETLSSITAIRSSAAILSQTEGLDADWQARFLANIDQDARRLTEAGRALALQLEAPDPGAGALPQEQAEAWIEARGHHLPQIEAGQSPEAVVAASGLTGGAGEMLLQRLTRVAEEARRLPLSAVTGPFDPVRIARSHGTDIGLVLRRRAALGEGPPVALAVCDAGGALIRHRPAPGLRLAREGACPLWPLYEALSRPGQPLRVAALIPDGAGERRVLAWAHAAPREAHDPDAPPLMESSMLLLPHGETGGLPERRVGPGCRICPRQDCRARREPSLLR</sequence>
<dbReference type="SUPFAM" id="SSF47413">
    <property type="entry name" value="lambda repressor-like DNA-binding domains"/>
    <property type="match status" value="1"/>
</dbReference>
<accession>A0A318SZC0</accession>
<comment type="caution">
    <text evidence="2">The sequence shown here is derived from an EMBL/GenBank/DDBJ whole genome shotgun (WGS) entry which is preliminary data.</text>
</comment>